<reference evidence="2" key="1">
    <citation type="submission" date="2023-06" db="EMBL/GenBank/DDBJ databases">
        <authorList>
            <person name="Noh H."/>
        </authorList>
    </citation>
    <scope>NUCLEOTIDE SEQUENCE</scope>
    <source>
        <strain evidence="2">DUCC20226</strain>
    </source>
</reference>
<protein>
    <recommendedName>
        <fullName evidence="4">BTB domain-containing protein</fullName>
    </recommendedName>
</protein>
<comment type="caution">
    <text evidence="2">The sequence shown here is derived from an EMBL/GenBank/DDBJ whole genome shotgun (WGS) entry which is preliminary data.</text>
</comment>
<dbReference type="Proteomes" id="UP001265746">
    <property type="component" value="Unassembled WGS sequence"/>
</dbReference>
<keyword evidence="3" id="KW-1185">Reference proteome</keyword>
<dbReference type="EMBL" id="JAUJFL010000001">
    <property type="protein sequence ID" value="KAK2614153.1"/>
    <property type="molecule type" value="Genomic_DNA"/>
</dbReference>
<gene>
    <name evidence="2" type="ORF">N8I77_001005</name>
</gene>
<evidence type="ECO:0000313" key="3">
    <source>
        <dbReference type="Proteomes" id="UP001265746"/>
    </source>
</evidence>
<organism evidence="2 3">
    <name type="scientific">Phomopsis amygdali</name>
    <name type="common">Fusicoccum amygdali</name>
    <dbReference type="NCBI Taxonomy" id="1214568"/>
    <lineage>
        <taxon>Eukaryota</taxon>
        <taxon>Fungi</taxon>
        <taxon>Dikarya</taxon>
        <taxon>Ascomycota</taxon>
        <taxon>Pezizomycotina</taxon>
        <taxon>Sordariomycetes</taxon>
        <taxon>Sordariomycetidae</taxon>
        <taxon>Diaporthales</taxon>
        <taxon>Diaporthaceae</taxon>
        <taxon>Diaporthe</taxon>
    </lineage>
</organism>
<evidence type="ECO:0000313" key="2">
    <source>
        <dbReference type="EMBL" id="KAK2614153.1"/>
    </source>
</evidence>
<evidence type="ECO:0008006" key="4">
    <source>
        <dbReference type="Google" id="ProtNLM"/>
    </source>
</evidence>
<evidence type="ECO:0000256" key="1">
    <source>
        <dbReference type="SAM" id="MobiDB-lite"/>
    </source>
</evidence>
<accession>A0AAD9SN85</accession>
<feature type="compositionally biased region" description="Low complexity" evidence="1">
    <location>
        <begin position="38"/>
        <end position="48"/>
    </location>
</feature>
<dbReference type="AlphaFoldDB" id="A0AAD9SN85"/>
<proteinExistence type="predicted"/>
<sequence length="317" mass="35521">MSFNNQDNAQNAAVAPGSDTDSVSSLSSHIADMHLGGSSSPAKQSSIASDEEGDITIIKDTSVAGEGEDEEGQVPFYDKFGAPVNEDTLPENFASWPEYLLFCKQGPKLKIRLAVLDEMGEAVCHRKIDYSKKMLCDHSDYFRGLYRTGLGMREFSVGYLDLDDVNVVHFERLVMLISSGHPEAPHNIGPSWTTLSDLLQCSFLCDRLAMDRIGGWIKKMMNDYMQEMGNWSARYHHDVIAHPNAGLEEKHRDRVLDVADAYQNSIRYEDEKLPVQSHRYVSFLITACPRVLLAEMVDEFPPQLIVALTKEMLVPTI</sequence>
<name>A0AAD9SN85_PHOAM</name>
<feature type="region of interest" description="Disordered" evidence="1">
    <location>
        <begin position="1"/>
        <end position="51"/>
    </location>
</feature>
<feature type="compositionally biased region" description="Low complexity" evidence="1">
    <location>
        <begin position="1"/>
        <end position="28"/>
    </location>
</feature>